<evidence type="ECO:0008006" key="6">
    <source>
        <dbReference type="Google" id="ProtNLM"/>
    </source>
</evidence>
<feature type="transmembrane region" description="Helical" evidence="1">
    <location>
        <begin position="55"/>
        <end position="75"/>
    </location>
</feature>
<keyword evidence="1" id="KW-0472">Membrane</keyword>
<dbReference type="EMBL" id="MWSK01000004">
    <property type="protein sequence ID" value="OXS77826.1"/>
    <property type="molecule type" value="Genomic_DNA"/>
</dbReference>
<evidence type="ECO:0000313" key="4">
    <source>
        <dbReference type="Proteomes" id="UP000186385"/>
    </source>
</evidence>
<evidence type="ECO:0000256" key="1">
    <source>
        <dbReference type="SAM" id="Phobius"/>
    </source>
</evidence>
<reference evidence="2" key="3">
    <citation type="submission" date="2017-03" db="EMBL/GenBank/DDBJ databases">
        <authorList>
            <person name="Dastager S.G."/>
            <person name="Neurgaonkar P.S."/>
            <person name="Dharne M.S."/>
        </authorList>
    </citation>
    <scope>NUCLEOTIDE SEQUENCE</scope>
    <source>
        <strain evidence="2">DSM 25145</strain>
    </source>
</reference>
<evidence type="ECO:0000313" key="2">
    <source>
        <dbReference type="EMBL" id="OXS77826.1"/>
    </source>
</evidence>
<keyword evidence="1" id="KW-0812">Transmembrane</keyword>
<organism evidence="3 4">
    <name type="scientific">Domibacillus enclensis</name>
    <dbReference type="NCBI Taxonomy" id="1017273"/>
    <lineage>
        <taxon>Bacteria</taxon>
        <taxon>Bacillati</taxon>
        <taxon>Bacillota</taxon>
        <taxon>Bacilli</taxon>
        <taxon>Bacillales</taxon>
        <taxon>Bacillaceae</taxon>
        <taxon>Domibacillus</taxon>
    </lineage>
</organism>
<reference evidence="5" key="2">
    <citation type="submission" date="2017-03" db="EMBL/GenBank/DDBJ databases">
        <title>Bacillus sp. V-88(T) DSM27956, whole genome shotgun sequencing project.</title>
        <authorList>
            <person name="Dastager S.G."/>
            <person name="Neurgaonkar P.S."/>
            <person name="Dharne M.S."/>
        </authorList>
    </citation>
    <scope>NUCLEOTIDE SEQUENCE [LARGE SCALE GENOMIC DNA]</scope>
    <source>
        <strain evidence="5">DSM 25145</strain>
    </source>
</reference>
<dbReference type="STRING" id="1017273.SAMN05443094_10447"/>
<protein>
    <recommendedName>
        <fullName evidence="6">DUF3953 domain-containing protein</fullName>
    </recommendedName>
</protein>
<dbReference type="EMBL" id="FTLX01000004">
    <property type="protein sequence ID" value="SIQ84145.1"/>
    <property type="molecule type" value="Genomic_DNA"/>
</dbReference>
<dbReference type="Proteomes" id="UP000215545">
    <property type="component" value="Unassembled WGS sequence"/>
</dbReference>
<proteinExistence type="predicted"/>
<name>A0A1N6W2C4_9BACI</name>
<accession>A0A1N6W2C4</accession>
<evidence type="ECO:0000313" key="3">
    <source>
        <dbReference type="EMBL" id="SIQ84145.1"/>
    </source>
</evidence>
<gene>
    <name evidence="2" type="ORF">B1B05_09475</name>
    <name evidence="3" type="ORF">SAMN05443094_10447</name>
</gene>
<dbReference type="Proteomes" id="UP000186385">
    <property type="component" value="Unassembled WGS sequence"/>
</dbReference>
<dbReference type="RefSeq" id="WP_045849116.1">
    <property type="nucleotide sequence ID" value="NZ_FTLX01000004.1"/>
</dbReference>
<evidence type="ECO:0000313" key="5">
    <source>
        <dbReference type="Proteomes" id="UP000215545"/>
    </source>
</evidence>
<keyword evidence="5" id="KW-1185">Reference proteome</keyword>
<sequence>MTYKKIKIGLALIITVLAVYQFTSEPNNTLSAWLSVCNSLLLGVTGIDEWRKKGRAGWGAPALVAAALTFIAALFTF</sequence>
<dbReference type="AlphaFoldDB" id="A0A1N6W2C4"/>
<reference evidence="3 4" key="1">
    <citation type="submission" date="2017-01" db="EMBL/GenBank/DDBJ databases">
        <authorList>
            <person name="Mah S.A."/>
            <person name="Swanson W.J."/>
            <person name="Moy G.W."/>
            <person name="Vacquier V.D."/>
        </authorList>
    </citation>
    <scope>NUCLEOTIDE SEQUENCE [LARGE SCALE GENOMIC DNA]</scope>
    <source>
        <strain evidence="3 4">NIO-1016</strain>
    </source>
</reference>
<keyword evidence="1" id="KW-1133">Transmembrane helix</keyword>